<evidence type="ECO:0000313" key="2">
    <source>
        <dbReference type="Proteomes" id="UP001152622"/>
    </source>
</evidence>
<gene>
    <name evidence="1" type="ORF">SKAU_G00213210</name>
</gene>
<comment type="caution">
    <text evidence="1">The sequence shown here is derived from an EMBL/GenBank/DDBJ whole genome shotgun (WGS) entry which is preliminary data.</text>
</comment>
<name>A0A9Q1F960_SYNKA</name>
<proteinExistence type="predicted"/>
<organism evidence="1 2">
    <name type="scientific">Synaphobranchus kaupii</name>
    <name type="common">Kaup's arrowtooth eel</name>
    <dbReference type="NCBI Taxonomy" id="118154"/>
    <lineage>
        <taxon>Eukaryota</taxon>
        <taxon>Metazoa</taxon>
        <taxon>Chordata</taxon>
        <taxon>Craniata</taxon>
        <taxon>Vertebrata</taxon>
        <taxon>Euteleostomi</taxon>
        <taxon>Actinopterygii</taxon>
        <taxon>Neopterygii</taxon>
        <taxon>Teleostei</taxon>
        <taxon>Anguilliformes</taxon>
        <taxon>Synaphobranchidae</taxon>
        <taxon>Synaphobranchus</taxon>
    </lineage>
</organism>
<sequence>MKGMKRRDASPKDSGKKVLIGSGCLREKGLLADLADPEFRVPLGSVPGAGAEQTIATADAVVTPHERLT</sequence>
<reference evidence="1" key="1">
    <citation type="journal article" date="2023" name="Science">
        <title>Genome structures resolve the early diversification of teleost fishes.</title>
        <authorList>
            <person name="Parey E."/>
            <person name="Louis A."/>
            <person name="Montfort J."/>
            <person name="Bouchez O."/>
            <person name="Roques C."/>
            <person name="Iampietro C."/>
            <person name="Lluch J."/>
            <person name="Castinel A."/>
            <person name="Donnadieu C."/>
            <person name="Desvignes T."/>
            <person name="Floi Bucao C."/>
            <person name="Jouanno E."/>
            <person name="Wen M."/>
            <person name="Mejri S."/>
            <person name="Dirks R."/>
            <person name="Jansen H."/>
            <person name="Henkel C."/>
            <person name="Chen W.J."/>
            <person name="Zahm M."/>
            <person name="Cabau C."/>
            <person name="Klopp C."/>
            <person name="Thompson A.W."/>
            <person name="Robinson-Rechavi M."/>
            <person name="Braasch I."/>
            <person name="Lecointre G."/>
            <person name="Bobe J."/>
            <person name="Postlethwait J.H."/>
            <person name="Berthelot C."/>
            <person name="Roest Crollius H."/>
            <person name="Guiguen Y."/>
        </authorList>
    </citation>
    <scope>NUCLEOTIDE SEQUENCE</scope>
    <source>
        <strain evidence="1">WJC10195</strain>
    </source>
</reference>
<keyword evidence="2" id="KW-1185">Reference proteome</keyword>
<evidence type="ECO:0000313" key="1">
    <source>
        <dbReference type="EMBL" id="KAJ8353754.1"/>
    </source>
</evidence>
<protein>
    <submittedName>
        <fullName evidence="1">Uncharacterized protein</fullName>
    </submittedName>
</protein>
<dbReference type="EMBL" id="JAINUF010000007">
    <property type="protein sequence ID" value="KAJ8353754.1"/>
    <property type="molecule type" value="Genomic_DNA"/>
</dbReference>
<dbReference type="Proteomes" id="UP001152622">
    <property type="component" value="Chromosome 7"/>
</dbReference>
<accession>A0A9Q1F960</accession>
<dbReference type="AlphaFoldDB" id="A0A9Q1F960"/>